<gene>
    <name evidence="4" type="ORF">EV668_0438</name>
</gene>
<dbReference type="RefSeq" id="WP_133768205.1">
    <property type="nucleotide sequence ID" value="NZ_SNZR01000011.1"/>
</dbReference>
<evidence type="ECO:0000259" key="2">
    <source>
        <dbReference type="Pfam" id="PF01471"/>
    </source>
</evidence>
<dbReference type="InterPro" id="IPR036366">
    <property type="entry name" value="PGBDSf"/>
</dbReference>
<keyword evidence="1" id="KW-0732">Signal</keyword>
<feature type="chain" id="PRO_5020677733" evidence="1">
    <location>
        <begin position="30"/>
        <end position="415"/>
    </location>
</feature>
<accession>A0A4R7C559</accession>
<dbReference type="PANTHER" id="PTHR30163:SF8">
    <property type="entry name" value="LYTIC MUREIN TRANSGLYCOSYLASE"/>
    <property type="match status" value="1"/>
</dbReference>
<feature type="signal peptide" evidence="1">
    <location>
        <begin position="1"/>
        <end position="29"/>
    </location>
</feature>
<dbReference type="AlphaFoldDB" id="A0A4R7C559"/>
<dbReference type="InterPro" id="IPR036365">
    <property type="entry name" value="PGBD-like_sf"/>
</dbReference>
<dbReference type="EMBL" id="SNZR01000011">
    <property type="protein sequence ID" value="TDR93183.1"/>
    <property type="molecule type" value="Genomic_DNA"/>
</dbReference>
<feature type="domain" description="Peptidoglycan binding-like" evidence="2">
    <location>
        <begin position="355"/>
        <end position="411"/>
    </location>
</feature>
<dbReference type="Proteomes" id="UP000295122">
    <property type="component" value="Unassembled WGS sequence"/>
</dbReference>
<dbReference type="PROSITE" id="PS51318">
    <property type="entry name" value="TAT"/>
    <property type="match status" value="1"/>
</dbReference>
<sequence length="415" mass="44707">MSPSHPPRRRFIARSALAALLVVATGSLAAANPTPPSRTKPAPAQAAHGNFSAFVAGLWPDAQRAGISRRVFEAAMSGVTPDPKVIALTKRQSEFSKPIWDYVNNAVSAARISRARQLAATYSATLDRVESRYGVPREIVLAVWGMESGFGANTGGMSVIRSLSTLAYVRYRGDYFRDELIQALRIIQAGHVTPAGMKGSWAGAMGQTQFMPSSYAAYAVDEDGDGHPNIWTSAPDALASTANYLRQKGWQPGLPWVTEVVLPRGLDLRTIRRGYADWASLGVQRSDGRGLPRSGQATLFLPAGIGGPTFLVGENFEVIRTYNSSDAYAMGVGHLANRIGGGGAFTRAWPSKSLSHPERVEVQRRLSTLGFYRGEADGRHGVQTRESLRAFQARSGLVTDGYADFAVLKALRGGR</sequence>
<dbReference type="Pfam" id="PF13406">
    <property type="entry name" value="SLT_2"/>
    <property type="match status" value="1"/>
</dbReference>
<dbReference type="SUPFAM" id="SSF53955">
    <property type="entry name" value="Lysozyme-like"/>
    <property type="match status" value="1"/>
</dbReference>
<keyword evidence="5" id="KW-1185">Reference proteome</keyword>
<dbReference type="NCBIfam" id="TIGR02283">
    <property type="entry name" value="MltB_2"/>
    <property type="match status" value="1"/>
</dbReference>
<evidence type="ECO:0000256" key="1">
    <source>
        <dbReference type="SAM" id="SignalP"/>
    </source>
</evidence>
<dbReference type="InterPro" id="IPR031304">
    <property type="entry name" value="SLT_2"/>
</dbReference>
<protein>
    <submittedName>
        <fullName evidence="4">Lytic murein transglycosylase</fullName>
    </submittedName>
</protein>
<evidence type="ECO:0000313" key="4">
    <source>
        <dbReference type="EMBL" id="TDR93183.1"/>
    </source>
</evidence>
<evidence type="ECO:0000259" key="3">
    <source>
        <dbReference type="Pfam" id="PF13406"/>
    </source>
</evidence>
<organism evidence="4 5">
    <name type="scientific">Enterovirga rhinocerotis</name>
    <dbReference type="NCBI Taxonomy" id="1339210"/>
    <lineage>
        <taxon>Bacteria</taxon>
        <taxon>Pseudomonadati</taxon>
        <taxon>Pseudomonadota</taxon>
        <taxon>Alphaproteobacteria</taxon>
        <taxon>Hyphomicrobiales</taxon>
        <taxon>Methylobacteriaceae</taxon>
        <taxon>Enterovirga</taxon>
    </lineage>
</organism>
<proteinExistence type="predicted"/>
<dbReference type="InterPro" id="IPR011970">
    <property type="entry name" value="MltB_2"/>
</dbReference>
<dbReference type="PANTHER" id="PTHR30163">
    <property type="entry name" value="MEMBRANE-BOUND LYTIC MUREIN TRANSGLYCOSYLASE B"/>
    <property type="match status" value="1"/>
</dbReference>
<feature type="domain" description="Transglycosylase SLT" evidence="3">
    <location>
        <begin position="51"/>
        <end position="337"/>
    </location>
</feature>
<evidence type="ECO:0000313" key="5">
    <source>
        <dbReference type="Proteomes" id="UP000295122"/>
    </source>
</evidence>
<dbReference type="GO" id="GO:0008933">
    <property type="term" value="F:peptidoglycan lytic transglycosylase activity"/>
    <property type="evidence" value="ECO:0007669"/>
    <property type="project" value="TreeGrafter"/>
</dbReference>
<name>A0A4R7C559_9HYPH</name>
<dbReference type="InterPro" id="IPR023346">
    <property type="entry name" value="Lysozyme-like_dom_sf"/>
</dbReference>
<dbReference type="FunFam" id="1.10.8.350:FF:000001">
    <property type="entry name" value="Lytic murein transglycosylase B"/>
    <property type="match status" value="1"/>
</dbReference>
<dbReference type="Gene3D" id="1.10.530.10">
    <property type="match status" value="1"/>
</dbReference>
<dbReference type="InterPro" id="IPR002477">
    <property type="entry name" value="Peptidoglycan-bd-like"/>
</dbReference>
<reference evidence="4 5" key="1">
    <citation type="submission" date="2019-03" db="EMBL/GenBank/DDBJ databases">
        <title>Genomic Encyclopedia of Type Strains, Phase IV (KMG-IV): sequencing the most valuable type-strain genomes for metagenomic binning, comparative biology and taxonomic classification.</title>
        <authorList>
            <person name="Goeker M."/>
        </authorList>
    </citation>
    <scope>NUCLEOTIDE SEQUENCE [LARGE SCALE GENOMIC DNA]</scope>
    <source>
        <strain evidence="4 5">DSM 25903</strain>
    </source>
</reference>
<dbReference type="Gene3D" id="1.10.8.350">
    <property type="entry name" value="Bacterial muramidase"/>
    <property type="match status" value="1"/>
</dbReference>
<dbReference type="Pfam" id="PF01471">
    <property type="entry name" value="PG_binding_1"/>
    <property type="match status" value="1"/>
</dbReference>
<dbReference type="SUPFAM" id="SSF47090">
    <property type="entry name" value="PGBD-like"/>
    <property type="match status" value="1"/>
</dbReference>
<dbReference type="InterPro" id="IPR006311">
    <property type="entry name" value="TAT_signal"/>
</dbReference>
<comment type="caution">
    <text evidence="4">The sequence shown here is derived from an EMBL/GenBank/DDBJ whole genome shotgun (WGS) entry which is preliminary data.</text>
</comment>
<dbReference type="GO" id="GO:0009253">
    <property type="term" value="P:peptidoglycan catabolic process"/>
    <property type="evidence" value="ECO:0007669"/>
    <property type="project" value="TreeGrafter"/>
</dbReference>
<dbReference type="InterPro" id="IPR043426">
    <property type="entry name" value="MltB-like"/>
</dbReference>
<dbReference type="OrthoDB" id="9808544at2"/>
<dbReference type="CDD" id="cd13399">
    <property type="entry name" value="Slt35-like"/>
    <property type="match status" value="1"/>
</dbReference>
<dbReference type="Gene3D" id="1.10.101.10">
    <property type="entry name" value="PGBD-like superfamily/PGBD"/>
    <property type="match status" value="1"/>
</dbReference>